<gene>
    <name evidence="1" type="ORF">ERS852461_00452</name>
    <name evidence="2" type="ORF">NXY30_20385</name>
</gene>
<dbReference type="EMBL" id="CP103141">
    <property type="protein sequence ID" value="UVQ73371.1"/>
    <property type="molecule type" value="Genomic_DNA"/>
</dbReference>
<dbReference type="EMBL" id="CZAE01000002">
    <property type="protein sequence ID" value="CUO52385.1"/>
    <property type="molecule type" value="Genomic_DNA"/>
</dbReference>
<keyword evidence="4" id="KW-1185">Reference proteome</keyword>
<evidence type="ECO:0000313" key="3">
    <source>
        <dbReference type="Proteomes" id="UP000095606"/>
    </source>
</evidence>
<reference evidence="2" key="2">
    <citation type="submission" date="2022-08" db="EMBL/GenBank/DDBJ databases">
        <title>Genome Sequencing of Bacteroides fragilis Group Isolates with Nanopore Technology.</title>
        <authorList>
            <person name="Tisza M.J."/>
            <person name="Smith D."/>
            <person name="Dekker J.P."/>
        </authorList>
    </citation>
    <scope>NUCLEOTIDE SEQUENCE</scope>
    <source>
        <strain evidence="2">BFG-527</strain>
    </source>
</reference>
<proteinExistence type="predicted"/>
<dbReference type="Proteomes" id="UP001060104">
    <property type="component" value="Chromosome"/>
</dbReference>
<evidence type="ECO:0000313" key="4">
    <source>
        <dbReference type="Proteomes" id="UP001060104"/>
    </source>
</evidence>
<sequence>MVTEEEKQQAQSIGLEPEVVFNTLSDRRILAVQTEDTHETIMEISGYDLQINFNRDKLQNIADIESMLDGLKDLFRRVVMQDLLESNVEKTNS</sequence>
<evidence type="ECO:0000313" key="1">
    <source>
        <dbReference type="EMBL" id="CUO52385.1"/>
    </source>
</evidence>
<name>A0A174FWB7_9BACE</name>
<protein>
    <submittedName>
        <fullName evidence="1">Uncharacterized protein</fullName>
    </submittedName>
</protein>
<evidence type="ECO:0000313" key="2">
    <source>
        <dbReference type="EMBL" id="UVQ73371.1"/>
    </source>
</evidence>
<reference evidence="1 3" key="1">
    <citation type="submission" date="2015-09" db="EMBL/GenBank/DDBJ databases">
        <authorList>
            <consortium name="Pathogen Informatics"/>
        </authorList>
    </citation>
    <scope>NUCLEOTIDE SEQUENCE [LARGE SCALE GENOMIC DNA]</scope>
    <source>
        <strain evidence="1 3">2789STDY5834846</strain>
    </source>
</reference>
<dbReference type="RefSeq" id="WP_008647883.1">
    <property type="nucleotide sequence ID" value="NZ_CABMFH010000002.1"/>
</dbReference>
<dbReference type="AlphaFoldDB" id="A0A174FWB7"/>
<dbReference type="Proteomes" id="UP000095606">
    <property type="component" value="Unassembled WGS sequence"/>
</dbReference>
<accession>A0A3E5GL21</accession>
<accession>A0A174FWB7</accession>
<organism evidence="1 3">
    <name type="scientific">Bacteroides faecis</name>
    <dbReference type="NCBI Taxonomy" id="674529"/>
    <lineage>
        <taxon>Bacteria</taxon>
        <taxon>Pseudomonadati</taxon>
        <taxon>Bacteroidota</taxon>
        <taxon>Bacteroidia</taxon>
        <taxon>Bacteroidales</taxon>
        <taxon>Bacteroidaceae</taxon>
        <taxon>Bacteroides</taxon>
    </lineage>
</organism>